<dbReference type="InterPro" id="IPR007421">
    <property type="entry name" value="Schlafen_AlbA_2_dom"/>
</dbReference>
<evidence type="ECO:0000313" key="3">
    <source>
        <dbReference type="Proteomes" id="UP000664332"/>
    </source>
</evidence>
<dbReference type="AlphaFoldDB" id="A0A939E1G5"/>
<dbReference type="Pfam" id="PF13749">
    <property type="entry name" value="HATPase_c_4"/>
    <property type="match status" value="1"/>
</dbReference>
<organism evidence="2 3">
    <name type="scientific">Corynebacterium mendelii</name>
    <dbReference type="NCBI Taxonomy" id="2765362"/>
    <lineage>
        <taxon>Bacteria</taxon>
        <taxon>Bacillati</taxon>
        <taxon>Actinomycetota</taxon>
        <taxon>Actinomycetes</taxon>
        <taxon>Mycobacteriales</taxon>
        <taxon>Corynebacteriaceae</taxon>
        <taxon>Corynebacterium</taxon>
    </lineage>
</organism>
<evidence type="ECO:0000313" key="2">
    <source>
        <dbReference type="EMBL" id="MBN9643727.1"/>
    </source>
</evidence>
<dbReference type="Pfam" id="PF04326">
    <property type="entry name" value="SLFN_AlbA_2"/>
    <property type="match status" value="1"/>
</dbReference>
<dbReference type="InterPro" id="IPR038475">
    <property type="entry name" value="RecG_C_sf"/>
</dbReference>
<gene>
    <name evidence="2" type="ORF">JZY06_03680</name>
</gene>
<evidence type="ECO:0000259" key="1">
    <source>
        <dbReference type="Pfam" id="PF04326"/>
    </source>
</evidence>
<reference evidence="2" key="1">
    <citation type="submission" date="2021-03" db="EMBL/GenBank/DDBJ databases">
        <authorList>
            <person name="Sun Q."/>
        </authorList>
    </citation>
    <scope>NUCLEOTIDE SEQUENCE</scope>
    <source>
        <strain evidence="2">CCM 8862</strain>
    </source>
</reference>
<dbReference type="PANTHER" id="PTHR30595:SF6">
    <property type="entry name" value="SCHLAFEN ALBA-2 DOMAIN-CONTAINING PROTEIN"/>
    <property type="match status" value="1"/>
</dbReference>
<name>A0A939E1G5_9CORY</name>
<keyword evidence="3" id="KW-1185">Reference proteome</keyword>
<dbReference type="Gene3D" id="3.30.565.60">
    <property type="match status" value="1"/>
</dbReference>
<dbReference type="EMBL" id="JAFLEQ010000008">
    <property type="protein sequence ID" value="MBN9643727.1"/>
    <property type="molecule type" value="Genomic_DNA"/>
</dbReference>
<feature type="domain" description="Schlafen AlbA-2" evidence="1">
    <location>
        <begin position="34"/>
        <end position="156"/>
    </location>
</feature>
<dbReference type="InterPro" id="IPR038461">
    <property type="entry name" value="Schlafen_AlbA_2_dom_sf"/>
</dbReference>
<proteinExistence type="predicted"/>
<accession>A0A939E1G5</accession>
<comment type="caution">
    <text evidence="2">The sequence shown here is derived from an EMBL/GenBank/DDBJ whole genome shotgun (WGS) entry which is preliminary data.</text>
</comment>
<protein>
    <recommendedName>
        <fullName evidence="1">Schlafen AlbA-2 domain-containing protein</fullName>
    </recommendedName>
</protein>
<dbReference type="Gene3D" id="3.30.950.30">
    <property type="entry name" value="Schlafen, AAA domain"/>
    <property type="match status" value="1"/>
</dbReference>
<dbReference type="RefSeq" id="WP_207118465.1">
    <property type="nucleotide sequence ID" value="NZ_JAFLEQ010000008.1"/>
</dbReference>
<dbReference type="PANTHER" id="PTHR30595">
    <property type="entry name" value="GLPR-RELATED TRANSCRIPTIONAL REPRESSOR"/>
    <property type="match status" value="1"/>
</dbReference>
<sequence>MTAKLQIDCAREVPEEVRRALEGIAAGGIADDFESQTLDFKVDSSVFTKNGKPVDEVVVPACICMANGDGGRAWIVVGVAERKRGIEAFAGTACDVDWLKNRVFCTTNPHLTVDVVEMTCAGTRLLLVAVPEGLTVYTGTRGQASFRFGKSCEPMNEEQRRRITFERSNPDYTAKPVDLAVEDLDGNALAEARRLIARRDGSQSGTGPHTNWDTLGHLGLLTEQGKLSKAAEILFAARRPYDLDAQILQSTVPGAEPVVNEIAQPLVFGLPFALRVIQENLRNTDKRARFSNGQEYVVPVIPRAVVDEAVTNAFAHRDWITTSPIVVEQSSTSLRVISPGSLVAGVREDRLLTTPSAPRNPTLMRALRVMGMVEELSRGFDRMWVACLRFGYNPPRVENELSFFSLNVRTGRPDMGFVQATVALTEELGLEISQDLNALLVLWELKSRLQLSLREAARILQTEPAGADEAMERLVDIGIVEPCFDDGLLTNASWRLTETARSAFPETQAAQVTTHHASTREWIEQRLEAGESLSTAECAHQLGIPREDMTAIFRGLRADGLVVIDPNGPSRGRGTRWVKS</sequence>
<dbReference type="Gene3D" id="6.10.10.130">
    <property type="match status" value="1"/>
</dbReference>
<dbReference type="Proteomes" id="UP000664332">
    <property type="component" value="Unassembled WGS sequence"/>
</dbReference>